<dbReference type="Gene3D" id="3.90.180.10">
    <property type="entry name" value="Medium-chain alcohol dehydrogenases, catalytic domain"/>
    <property type="match status" value="1"/>
</dbReference>
<dbReference type="InterPro" id="IPR057326">
    <property type="entry name" value="KR_dom"/>
</dbReference>
<dbReference type="InParanoid" id="F9XE36"/>
<feature type="domain" description="PKS/mFAS DH" evidence="11">
    <location>
        <begin position="1285"/>
        <end position="1596"/>
    </location>
</feature>
<feature type="compositionally biased region" description="Low complexity" evidence="8">
    <location>
        <begin position="777"/>
        <end position="792"/>
    </location>
</feature>
<accession>F9XE36</accession>
<dbReference type="OrthoDB" id="329835at2759"/>
<dbReference type="eggNOG" id="KOG1202">
    <property type="taxonomic scope" value="Eukaryota"/>
</dbReference>
<dbReference type="InterPro" id="IPR014031">
    <property type="entry name" value="Ketoacyl_synth_C"/>
</dbReference>
<evidence type="ECO:0000256" key="7">
    <source>
        <dbReference type="PROSITE-ProRule" id="PRU01363"/>
    </source>
</evidence>
<dbReference type="InterPro" id="IPR020843">
    <property type="entry name" value="ER"/>
</dbReference>
<dbReference type="SMART" id="SM00822">
    <property type="entry name" value="PKS_KR"/>
    <property type="match status" value="1"/>
</dbReference>
<dbReference type="PANTHER" id="PTHR43775:SF29">
    <property type="entry name" value="ASPERFURANONE POLYKETIDE SYNTHASE AFOG-RELATED"/>
    <property type="match status" value="1"/>
</dbReference>
<dbReference type="InterPro" id="IPR049552">
    <property type="entry name" value="PKS_DH_N"/>
</dbReference>
<keyword evidence="5" id="KW-0560">Oxidoreductase</keyword>
<dbReference type="InterPro" id="IPR011032">
    <property type="entry name" value="GroES-like_sf"/>
</dbReference>
<dbReference type="Gene3D" id="1.10.1200.10">
    <property type="entry name" value="ACP-like"/>
    <property type="match status" value="1"/>
</dbReference>
<dbReference type="PROSITE" id="PS52019">
    <property type="entry name" value="PKS_MFAS_DH"/>
    <property type="match status" value="1"/>
</dbReference>
<dbReference type="InterPro" id="IPR029058">
    <property type="entry name" value="AB_hydrolase_fold"/>
</dbReference>
<dbReference type="CDD" id="cd00833">
    <property type="entry name" value="PKS"/>
    <property type="match status" value="1"/>
</dbReference>
<dbReference type="InterPro" id="IPR001227">
    <property type="entry name" value="Ac_transferase_dom_sf"/>
</dbReference>
<evidence type="ECO:0000256" key="6">
    <source>
        <dbReference type="ARBA" id="ARBA00023268"/>
    </source>
</evidence>
<dbReference type="InterPro" id="IPR049551">
    <property type="entry name" value="PKS_DH_C"/>
</dbReference>
<evidence type="ECO:0000313" key="12">
    <source>
        <dbReference type="EMBL" id="EGP86977.1"/>
    </source>
</evidence>
<dbReference type="InterPro" id="IPR016036">
    <property type="entry name" value="Malonyl_transacylase_ACP-bd"/>
</dbReference>
<feature type="region of interest" description="N-terminal hotdog fold" evidence="7">
    <location>
        <begin position="1285"/>
        <end position="1418"/>
    </location>
</feature>
<evidence type="ECO:0000256" key="3">
    <source>
        <dbReference type="ARBA" id="ARBA00022679"/>
    </source>
</evidence>
<dbReference type="Pfam" id="PF14765">
    <property type="entry name" value="PS-DH"/>
    <property type="match status" value="1"/>
</dbReference>
<dbReference type="InterPro" id="IPR036736">
    <property type="entry name" value="ACP-like_sf"/>
</dbReference>
<dbReference type="InterPro" id="IPR009081">
    <property type="entry name" value="PP-bd_ACP"/>
</dbReference>
<dbReference type="SUPFAM" id="SSF47336">
    <property type="entry name" value="ACP-like"/>
    <property type="match status" value="1"/>
</dbReference>
<dbReference type="SMART" id="SM00827">
    <property type="entry name" value="PKS_AT"/>
    <property type="match status" value="1"/>
</dbReference>
<dbReference type="Gene3D" id="3.10.129.110">
    <property type="entry name" value="Polyketide synthase dehydratase"/>
    <property type="match status" value="1"/>
</dbReference>
<dbReference type="PROSITE" id="PS52004">
    <property type="entry name" value="KS3_2"/>
    <property type="match status" value="1"/>
</dbReference>
<dbReference type="SMART" id="SM00826">
    <property type="entry name" value="PKS_DH"/>
    <property type="match status" value="1"/>
</dbReference>
<dbReference type="InterPro" id="IPR050091">
    <property type="entry name" value="PKS_NRPS_Biosynth_Enz"/>
</dbReference>
<dbReference type="InterPro" id="IPR036291">
    <property type="entry name" value="NAD(P)-bd_dom_sf"/>
</dbReference>
<feature type="region of interest" description="Disordered" evidence="8">
    <location>
        <begin position="766"/>
        <end position="795"/>
    </location>
</feature>
<dbReference type="PROSITE" id="PS50075">
    <property type="entry name" value="CARRIER"/>
    <property type="match status" value="1"/>
</dbReference>
<dbReference type="SMART" id="SM00823">
    <property type="entry name" value="PKS_PP"/>
    <property type="match status" value="1"/>
</dbReference>
<dbReference type="InterPro" id="IPR005645">
    <property type="entry name" value="FSH-like_dom"/>
</dbReference>
<dbReference type="Gene3D" id="3.40.366.10">
    <property type="entry name" value="Malonyl-Coenzyme A Acyl Carrier Protein, domain 2"/>
    <property type="match status" value="1"/>
</dbReference>
<gene>
    <name evidence="12" type="primary">PKS4</name>
    <name evidence="12" type="ORF">MYCGRDRAFT_72709</name>
</gene>
<dbReference type="SUPFAM" id="SSF51735">
    <property type="entry name" value="NAD(P)-binding Rossmann-fold domains"/>
    <property type="match status" value="2"/>
</dbReference>
<dbReference type="RefSeq" id="XP_003852001.1">
    <property type="nucleotide sequence ID" value="XM_003851953.1"/>
</dbReference>
<dbReference type="GO" id="GO:0016491">
    <property type="term" value="F:oxidoreductase activity"/>
    <property type="evidence" value="ECO:0007669"/>
    <property type="project" value="InterPro"/>
</dbReference>
<dbReference type="InterPro" id="IPR056501">
    <property type="entry name" value="NAD-bd_HRPKS_sdrA"/>
</dbReference>
<feature type="active site" description="Proton acceptor; for dehydratase activity" evidence="7">
    <location>
        <position position="1317"/>
    </location>
</feature>
<dbReference type="Pfam" id="PF00109">
    <property type="entry name" value="ketoacyl-synt"/>
    <property type="match status" value="1"/>
</dbReference>
<dbReference type="EMBL" id="CM001201">
    <property type="protein sequence ID" value="EGP86977.1"/>
    <property type="molecule type" value="Genomic_DNA"/>
</dbReference>
<dbReference type="InterPro" id="IPR042104">
    <property type="entry name" value="PKS_dehydratase_sf"/>
</dbReference>
<keyword evidence="13" id="KW-1185">Reference proteome</keyword>
<name>F9XE36_ZYMTI</name>
<dbReference type="GO" id="GO:0031177">
    <property type="term" value="F:phosphopantetheine binding"/>
    <property type="evidence" value="ECO:0007669"/>
    <property type="project" value="InterPro"/>
</dbReference>
<dbReference type="InterPro" id="IPR016039">
    <property type="entry name" value="Thiolase-like"/>
</dbReference>
<dbReference type="Pfam" id="PF00698">
    <property type="entry name" value="Acyl_transf_1"/>
    <property type="match status" value="1"/>
</dbReference>
<keyword evidence="6" id="KW-0511">Multifunctional enzyme</keyword>
<dbReference type="Pfam" id="PF21089">
    <property type="entry name" value="PKS_DH_N"/>
    <property type="match status" value="1"/>
</dbReference>
<dbReference type="Gene3D" id="3.40.47.10">
    <property type="match status" value="1"/>
</dbReference>
<reference evidence="12 13" key="1">
    <citation type="journal article" date="2011" name="PLoS Genet.">
        <title>Finished genome of the fungal wheat pathogen Mycosphaerella graminicola reveals dispensome structure, chromosome plasticity, and stealth pathogenesis.</title>
        <authorList>
            <person name="Goodwin S.B."/>
            <person name="Ben M'barek S."/>
            <person name="Dhillon B."/>
            <person name="Wittenberg A.H.J."/>
            <person name="Crane C.F."/>
            <person name="Hane J.K."/>
            <person name="Foster A.J."/>
            <person name="Van der Lee T.A.J."/>
            <person name="Grimwood J."/>
            <person name="Aerts A."/>
            <person name="Antoniw J."/>
            <person name="Bailey A."/>
            <person name="Bluhm B."/>
            <person name="Bowler J."/>
            <person name="Bristow J."/>
            <person name="van der Burgt A."/>
            <person name="Canto-Canche B."/>
            <person name="Churchill A.C.L."/>
            <person name="Conde-Ferraez L."/>
            <person name="Cools H.J."/>
            <person name="Coutinho P.M."/>
            <person name="Csukai M."/>
            <person name="Dehal P."/>
            <person name="De Wit P."/>
            <person name="Donzelli B."/>
            <person name="van de Geest H.C."/>
            <person name="van Ham R.C.H.J."/>
            <person name="Hammond-Kosack K.E."/>
            <person name="Henrissat B."/>
            <person name="Kilian A."/>
            <person name="Kobayashi A.K."/>
            <person name="Koopmann E."/>
            <person name="Kourmpetis Y."/>
            <person name="Kuzniar A."/>
            <person name="Lindquist E."/>
            <person name="Lombard V."/>
            <person name="Maliepaard C."/>
            <person name="Martins N."/>
            <person name="Mehrabi R."/>
            <person name="Nap J.P.H."/>
            <person name="Ponomarenko A."/>
            <person name="Rudd J.J."/>
            <person name="Salamov A."/>
            <person name="Schmutz J."/>
            <person name="Schouten H.J."/>
            <person name="Shapiro H."/>
            <person name="Stergiopoulos I."/>
            <person name="Torriani S.F.F."/>
            <person name="Tu H."/>
            <person name="de Vries R.P."/>
            <person name="Waalwijk C."/>
            <person name="Ware S.B."/>
            <person name="Wiebenga A."/>
            <person name="Zwiers L.-H."/>
            <person name="Oliver R.P."/>
            <person name="Grigoriev I.V."/>
            <person name="Kema G.H.J."/>
        </authorList>
    </citation>
    <scope>NUCLEOTIDE SEQUENCE [LARGE SCALE GENOMIC DNA]</scope>
    <source>
        <strain evidence="13">CBS 115943 / IPO323</strain>
    </source>
</reference>
<dbReference type="HOGENOM" id="CLU_000022_31_0_1"/>
<dbReference type="Pfam" id="PF23114">
    <property type="entry name" value="NAD-bd_HRPKS_sdrA"/>
    <property type="match status" value="1"/>
</dbReference>
<organism evidence="12 13">
    <name type="scientific">Zymoseptoria tritici (strain CBS 115943 / IPO323)</name>
    <name type="common">Speckled leaf blotch fungus</name>
    <name type="synonym">Septoria tritici</name>
    <dbReference type="NCBI Taxonomy" id="336722"/>
    <lineage>
        <taxon>Eukaryota</taxon>
        <taxon>Fungi</taxon>
        <taxon>Dikarya</taxon>
        <taxon>Ascomycota</taxon>
        <taxon>Pezizomycotina</taxon>
        <taxon>Dothideomycetes</taxon>
        <taxon>Dothideomycetidae</taxon>
        <taxon>Mycosphaerellales</taxon>
        <taxon>Mycosphaerellaceae</taxon>
        <taxon>Zymoseptoria</taxon>
    </lineage>
</organism>
<evidence type="ECO:0000256" key="2">
    <source>
        <dbReference type="ARBA" id="ARBA00022553"/>
    </source>
</evidence>
<proteinExistence type="predicted"/>
<protein>
    <submittedName>
        <fullName evidence="12">Polyketide synthase</fullName>
    </submittedName>
</protein>
<dbReference type="PROSITE" id="PS00012">
    <property type="entry name" value="PHOSPHOPANTETHEINE"/>
    <property type="match status" value="1"/>
</dbReference>
<evidence type="ECO:0000259" key="9">
    <source>
        <dbReference type="PROSITE" id="PS50075"/>
    </source>
</evidence>
<dbReference type="GO" id="GO:0006633">
    <property type="term" value="P:fatty acid biosynthetic process"/>
    <property type="evidence" value="ECO:0007669"/>
    <property type="project" value="InterPro"/>
</dbReference>
<feature type="domain" description="Carrier" evidence="9">
    <location>
        <begin position="2459"/>
        <end position="2536"/>
    </location>
</feature>
<dbReference type="SUPFAM" id="SSF53901">
    <property type="entry name" value="Thiolase-like"/>
    <property type="match status" value="1"/>
</dbReference>
<dbReference type="Pfam" id="PF03959">
    <property type="entry name" value="FSH1"/>
    <property type="match status" value="1"/>
</dbReference>
<dbReference type="Gene3D" id="3.40.50.720">
    <property type="entry name" value="NAD(P)-binding Rossmann-like Domain"/>
    <property type="match status" value="2"/>
</dbReference>
<dbReference type="InterPro" id="IPR020841">
    <property type="entry name" value="PKS_Beta-ketoAc_synthase_dom"/>
</dbReference>
<evidence type="ECO:0000256" key="8">
    <source>
        <dbReference type="SAM" id="MobiDB-lite"/>
    </source>
</evidence>
<evidence type="ECO:0000256" key="4">
    <source>
        <dbReference type="ARBA" id="ARBA00022737"/>
    </source>
</evidence>
<dbReference type="InterPro" id="IPR013968">
    <property type="entry name" value="PKS_KR"/>
</dbReference>
<dbReference type="InterPro" id="IPR016035">
    <property type="entry name" value="Acyl_Trfase/lysoPLipase"/>
</dbReference>
<evidence type="ECO:0000313" key="13">
    <source>
        <dbReference type="Proteomes" id="UP000008062"/>
    </source>
</evidence>
<dbReference type="InterPro" id="IPR006162">
    <property type="entry name" value="Ppantetheine_attach_site"/>
</dbReference>
<keyword evidence="2" id="KW-0597">Phosphoprotein</keyword>
<evidence type="ECO:0000259" key="11">
    <source>
        <dbReference type="PROSITE" id="PS52019"/>
    </source>
</evidence>
<dbReference type="Gene3D" id="3.40.50.1820">
    <property type="entry name" value="alpha/beta hydrolase"/>
    <property type="match status" value="1"/>
</dbReference>
<evidence type="ECO:0000256" key="5">
    <source>
        <dbReference type="ARBA" id="ARBA00023002"/>
    </source>
</evidence>
<feature type="region of interest" description="C-terminal hotdog fold" evidence="7">
    <location>
        <begin position="1442"/>
        <end position="1596"/>
    </location>
</feature>
<feature type="active site" description="Proton donor; for dehydratase activity" evidence="7">
    <location>
        <position position="1508"/>
    </location>
</feature>
<dbReference type="SUPFAM" id="SSF50129">
    <property type="entry name" value="GroES-like"/>
    <property type="match status" value="1"/>
</dbReference>
<dbReference type="SUPFAM" id="SSF52151">
    <property type="entry name" value="FabD/lysophospholipase-like"/>
    <property type="match status" value="1"/>
</dbReference>
<dbReference type="PROSITE" id="PS00606">
    <property type="entry name" value="KS3_1"/>
    <property type="match status" value="1"/>
</dbReference>
<dbReference type="GeneID" id="13393778"/>
<dbReference type="GO" id="GO:0004315">
    <property type="term" value="F:3-oxoacyl-[acyl-carrier-protein] synthase activity"/>
    <property type="evidence" value="ECO:0007669"/>
    <property type="project" value="InterPro"/>
</dbReference>
<dbReference type="InterPro" id="IPR020807">
    <property type="entry name" value="PKS_DH"/>
</dbReference>
<dbReference type="OMA" id="IMMDTAC"/>
<dbReference type="KEGG" id="ztr:MYCGRDRAFT_72709"/>
<dbReference type="InterPro" id="IPR049900">
    <property type="entry name" value="PKS_mFAS_DH"/>
</dbReference>
<feature type="domain" description="Ketosynthase family 3 (KS3)" evidence="10">
    <location>
        <begin position="321"/>
        <end position="750"/>
    </location>
</feature>
<dbReference type="InterPro" id="IPR018201">
    <property type="entry name" value="Ketoacyl_synth_AS"/>
</dbReference>
<dbReference type="InterPro" id="IPR020806">
    <property type="entry name" value="PKS_PP-bd"/>
</dbReference>
<dbReference type="GO" id="GO:0004312">
    <property type="term" value="F:fatty acid synthase activity"/>
    <property type="evidence" value="ECO:0007669"/>
    <property type="project" value="TreeGrafter"/>
</dbReference>
<evidence type="ECO:0000259" key="10">
    <source>
        <dbReference type="PROSITE" id="PS52004"/>
    </source>
</evidence>
<dbReference type="Pfam" id="PF23297">
    <property type="entry name" value="ACP_SdgA_C"/>
    <property type="match status" value="1"/>
</dbReference>
<evidence type="ECO:0000256" key="1">
    <source>
        <dbReference type="ARBA" id="ARBA00022450"/>
    </source>
</evidence>
<dbReference type="STRING" id="336722.F9XE36"/>
<keyword evidence="1" id="KW-0596">Phosphopantetheine</keyword>
<dbReference type="SMART" id="SM00825">
    <property type="entry name" value="PKS_KS"/>
    <property type="match status" value="1"/>
</dbReference>
<dbReference type="Pfam" id="PF08659">
    <property type="entry name" value="KR"/>
    <property type="match status" value="1"/>
</dbReference>
<dbReference type="SUPFAM" id="SSF53474">
    <property type="entry name" value="alpha/beta-Hydrolases"/>
    <property type="match status" value="1"/>
</dbReference>
<dbReference type="Gene3D" id="3.30.70.3290">
    <property type="match status" value="1"/>
</dbReference>
<dbReference type="GO" id="GO:0030639">
    <property type="term" value="P:polyketide biosynthetic process"/>
    <property type="evidence" value="ECO:0007669"/>
    <property type="project" value="UniProtKB-ARBA"/>
</dbReference>
<dbReference type="InterPro" id="IPR014030">
    <property type="entry name" value="Ketoacyl_synth_N"/>
</dbReference>
<dbReference type="PANTHER" id="PTHR43775">
    <property type="entry name" value="FATTY ACID SYNTHASE"/>
    <property type="match status" value="1"/>
</dbReference>
<keyword evidence="4" id="KW-0677">Repeat</keyword>
<dbReference type="InterPro" id="IPR014043">
    <property type="entry name" value="Acyl_transferase_dom"/>
</dbReference>
<dbReference type="Pfam" id="PF02801">
    <property type="entry name" value="Ketoacyl-synt_C"/>
    <property type="match status" value="1"/>
</dbReference>
<sequence>MKLLVCHGYGMSSEIFKEMCGSLTNGIGAHHEYVFVDGEVKVNRSSMADFIPGRHLAYWDAWSADGIQAANELMEETLAEHGPFDGALAYSQGGAFVLGYCLQHLIDRPGVPLPFKFVCFFGTAAALSADPEYKTKEIMAALNQLTDEEKDELHEGFISQREIFIALIDMVQASLGARNFFGIDESDETNAIDDDSYNLEDFPRFFNAVYTTQKINIPTVHVRGLRDDPAPLKLAELAQEMCDPTMTQLVRYDGVHEIPHKAEDVLRIRQAIDKAYDNSPHTPRHTRYFFSSFSVLHNRSVNRFFCTSIYTMSPMIENAEMEPIAIVGMGMRFPGESHSSEEFWDLLQSGRDGWRTIPKDRFSTEGYYHPDQARAGSIFVKGSHFLSGEYEKGAKIIDAPFFGMTSAEVEGSDPQQLHMLEVSYEALENAGISASSTAGTDTSVFVGCFTRDWEARGGRDPYTGPFYAATGNGMSMLANRVSWFYDMRGPSMTVDTACSSSLYAVHLACQSLRTGESKMAIAGGTNMICDPCYMRDLTGMGFLSPDGRCHSFDHRANGYGRGDGIGAVVLKKLSKALADGDTIRAVIRNSGLGQDGRTPGITMPSPEAQADLIRQVYKAAGLDMDQTAYFEAHGTGTPIGDPYELSALGATFGATRTEANPLYVGSVKANIGHLEGCAGLAGLIKTVLVVEQGQIPPIADFEKVNPRLKLDEWKVALPTSLVPWPIAGVRRASVNCFGYGGANSHVIIDDAYHYLKSHGLTGHHQTLLGPLDTPEVSDGSDSGFSSGASSPGDDVEKELLQPKLLVVSTVDQAGLQRNAAALAKYVQDNQEQVENIEFLQNLAYTLSSRRSTFDHRSFVVARSASDLSQQLQAPLTKLRRGAKNNNTFFLFTGQGAQWATMGKSLMAFKTYRDSLQRAQTELKRLGCTWNLIEELSASKETSRIDQPEFSQPLCTALQLALVDLLAEWSLTPKSVVGHSSGEIAAAYTAGFLAHEQAIKVSYCRGLFSADVERRMGTTKGAMMAVALSEAEVQPYLAMVPPESVVVACVNSPDSVTLSGDETAIDVLEKKLQDLSIFARKLRVKTAYHSPHMRCIADDYLAAMHDIEVATTTPKATMFSSVTGGTILSAADVDASYWVKNMLGCVRFSDAVQALVTQPATTPGKAKTRRKLPVVYSAVVEIGPAEVLKGPLLQILNAVDGKLATSVPYTALLSRNVDAAHSALTAVGKLWGHGITVDIHKLNFQTEPASPLQSLACLPPYRWNHKYYEHTSAYAKTVLNREKPRTDLLGFVVDTASATEPRWHNYIRISEQPWLSDHRVQNNVLYPGAAMVVQAIEGARTLADPHKTLKAVEVRDIVFKKGLVIPSGDGFAETEIHLKPTSSHSTTETAWTFEVYSRNGDDPWNTMCTGTVSLLYNGDDFGEGAREWQSESALYDDIRKRACRVIKPKTFYKLFDDKMGLQYGPLHRNVTKAVSGFGEGHGVLTVPDTKSAMPSEFEYPHLIHPATLDAIFHLQALGYLHSLSGNETLVPISIDSIYVAADVTTAPGTELHGYSKGDQSGSGDTVGDIVLSDDAWEAPKVVVRRFLSRDISATSAASSDSGSRKCTRMDYIPLHQGDVQVTPEHSDDGEQAVIIEPETPLLKLDELVILHAFKESVELPLLVAELQARLASSCTTITTLHPESINFESIKGKVVLSLLEIEECYVDGWTEKQFSWLRDLASNAECILWVTRGADVGTAEGLRFASTTGLLRTIRVEKPQLRLFQLDLDGKEKISDDHSIDFIVDAFESSVLSSAKAVEQEFVQIGDKLCVPRLATDESFHAELQQGVASVPVEQTLESLDYPVRAVVSPDTHALHFIKDEGNDEPLADDGIEVQPSVVMLSSAEFTPGNTVGRDAVGIVTAIGAKVTEYSVGDKVIVCAKNSLRSRLRVSEGFVRPQPSFIADAVAVNLPSAITTAYLSVIELGKIKKGDSILITTESGSNTAAIILLSQYLGATLYASYNTAYERRWLVEHMGLEDDNVVQINRGDRFKQALFRRTGGRGVDLVVSSVADGAAHYTVNCLAPFGRCVSLGSGAVLSSSAALAQGVIVTNLDLDYLRETTPSEISRVYQTAWALAHQGIFHILPPKRNQDLSGFNGMTPLPENLSMPGGMAVNVDPKNVILAVPAPPPTLALDPEATYVLAGGLGGIGRSIAETMFAAGARNISFISRSGAKTEEAKTLLNSLRLRGCNAKAYPCDVSSQAAVAGFVQASLDRGEKIKGVVQAAMVLEDSVFDNMTFDQWTRSTQPKITGSWNLHTELPKDMDFFIMLSSMAGIIGNPGQANYSAAGTYQDALSVHRRKNGFNATTIDLGIVSDVGYIAENPEQFERLRYLKPLFISERDLRLLLSAAMLGTTRNGLPVPPQVVTGVGSELMQDGSIGSAMAADLKYTNLHGASGDDSANAGEDEQAQEALKACTSLAAAADVVEGVFAANIAKATGMEPEDVDMEKPMHSYGVDSLAAVEVRNMIFRKFRAEVSVFDLLSTMALRRLAIKVVASSKLPKSEVQMSAQEKAAESED</sequence>
<dbReference type="Proteomes" id="UP000008062">
    <property type="component" value="Chromosome 6"/>
</dbReference>
<dbReference type="Pfam" id="PF22621">
    <property type="entry name" value="CurL-like_PKS_C"/>
    <property type="match status" value="1"/>
</dbReference>
<keyword evidence="3" id="KW-0808">Transferase</keyword>
<dbReference type="SUPFAM" id="SSF55048">
    <property type="entry name" value="Probable ACP-binding domain of malonyl-CoA ACP transacylase"/>
    <property type="match status" value="1"/>
</dbReference>
<dbReference type="CDD" id="cd05195">
    <property type="entry name" value="enoyl_red"/>
    <property type="match status" value="1"/>
</dbReference>
<dbReference type="SMART" id="SM00829">
    <property type="entry name" value="PKS_ER"/>
    <property type="match status" value="1"/>
</dbReference>